<keyword evidence="7" id="KW-0472">Membrane</keyword>
<keyword evidence="4" id="KW-0064">Aspartyl protease</keyword>
<keyword evidence="11" id="KW-1185">Reference proteome</keyword>
<feature type="chain" id="PRO_5042031320" description="Peptidase A1 domain-containing protein" evidence="8">
    <location>
        <begin position="22"/>
        <end position="485"/>
    </location>
</feature>
<dbReference type="GO" id="GO:0006508">
    <property type="term" value="P:proteolysis"/>
    <property type="evidence" value="ECO:0007669"/>
    <property type="project" value="UniProtKB-KW"/>
</dbReference>
<dbReference type="SUPFAM" id="SSF50630">
    <property type="entry name" value="Acid proteases"/>
    <property type="match status" value="1"/>
</dbReference>
<accession>A0AAD1UJR4</accession>
<dbReference type="GO" id="GO:0004190">
    <property type="term" value="F:aspartic-type endopeptidase activity"/>
    <property type="evidence" value="ECO:0007669"/>
    <property type="project" value="UniProtKB-KW"/>
</dbReference>
<evidence type="ECO:0000259" key="9">
    <source>
        <dbReference type="PROSITE" id="PS51767"/>
    </source>
</evidence>
<comment type="caution">
    <text evidence="10">The sequence shown here is derived from an EMBL/GenBank/DDBJ whole genome shotgun (WGS) entry which is preliminary data.</text>
</comment>
<keyword evidence="3 8" id="KW-0732">Signal</keyword>
<evidence type="ECO:0000256" key="6">
    <source>
        <dbReference type="ARBA" id="ARBA00023145"/>
    </source>
</evidence>
<protein>
    <recommendedName>
        <fullName evidence="9">Peptidase A1 domain-containing protein</fullName>
    </recommendedName>
</protein>
<evidence type="ECO:0000313" key="10">
    <source>
        <dbReference type="EMBL" id="CAI2368032.1"/>
    </source>
</evidence>
<sequence>MRVRNFGGVLVVVLIARIVQAYRDFTDDDNLLTFNLSDSEYNEQPTFINVNINDEFLSRKLLIDMSSYRTIIFDDEELKPPTEQIIYRNVNEPLDVTRDEVTLKLIGTRGPLNSKDSKTETVSVPLEIYRGTKTEEHRALKFDGILGIASFQDDDLISPYSFLKQLVKNGIINYESFRLDNMVFNDNDQQYQSTISFGFENNPSTEKYLLADNPIPKFSKSLQDPVHIYDIIIKDVGLKDVDILNYFDISDYDDWSKNKSSYSEVILDSAVPFIQLPDKVFGYFHKTFFDDNCHQPINQKQASCSCVGSDYGGLPSINFKFKDYLRYTIEPEDYMTPPRINVTTREPYCSLGVYSYWNDTHPDNVGFGRYFFNRFKLFVKVDRVSGIYTVGFEKGESYRSLALILPTVLYYVIVIGILITLAIWLSIKKYRRLEAEKKKEHPLLQPNEKVEDLKDVSKALRKMDFNMNMSAYNKVFERQGKTKSS</sequence>
<gene>
    <name evidence="10" type="ORF">ECRASSUSDP1_LOCUS9321</name>
</gene>
<dbReference type="PROSITE" id="PS51767">
    <property type="entry name" value="PEPTIDASE_A1"/>
    <property type="match status" value="1"/>
</dbReference>
<dbReference type="EMBL" id="CAMPGE010009159">
    <property type="protein sequence ID" value="CAI2368032.1"/>
    <property type="molecule type" value="Genomic_DNA"/>
</dbReference>
<dbReference type="InterPro" id="IPR033121">
    <property type="entry name" value="PEPTIDASE_A1"/>
</dbReference>
<feature type="domain" description="Peptidase A1" evidence="9">
    <location>
        <begin position="46"/>
        <end position="393"/>
    </location>
</feature>
<keyword evidence="6" id="KW-0865">Zymogen</keyword>
<evidence type="ECO:0000256" key="7">
    <source>
        <dbReference type="SAM" id="Phobius"/>
    </source>
</evidence>
<evidence type="ECO:0000256" key="8">
    <source>
        <dbReference type="SAM" id="SignalP"/>
    </source>
</evidence>
<keyword evidence="5" id="KW-0378">Hydrolase</keyword>
<dbReference type="Gene3D" id="2.40.70.10">
    <property type="entry name" value="Acid Proteases"/>
    <property type="match status" value="1"/>
</dbReference>
<evidence type="ECO:0000313" key="11">
    <source>
        <dbReference type="Proteomes" id="UP001295684"/>
    </source>
</evidence>
<proteinExistence type="inferred from homology"/>
<dbReference type="Proteomes" id="UP001295684">
    <property type="component" value="Unassembled WGS sequence"/>
</dbReference>
<evidence type="ECO:0000256" key="5">
    <source>
        <dbReference type="ARBA" id="ARBA00022801"/>
    </source>
</evidence>
<evidence type="ECO:0000256" key="1">
    <source>
        <dbReference type="ARBA" id="ARBA00007447"/>
    </source>
</evidence>
<dbReference type="PANTHER" id="PTHR47965:SF12">
    <property type="entry name" value="ASPARTIC PROTEINASE 3-RELATED"/>
    <property type="match status" value="1"/>
</dbReference>
<feature type="transmembrane region" description="Helical" evidence="7">
    <location>
        <begin position="408"/>
        <end position="427"/>
    </location>
</feature>
<evidence type="ECO:0000256" key="4">
    <source>
        <dbReference type="ARBA" id="ARBA00022750"/>
    </source>
</evidence>
<feature type="signal peptide" evidence="8">
    <location>
        <begin position="1"/>
        <end position="21"/>
    </location>
</feature>
<dbReference type="InterPro" id="IPR021109">
    <property type="entry name" value="Peptidase_aspartic_dom_sf"/>
</dbReference>
<dbReference type="Pfam" id="PF00026">
    <property type="entry name" value="Asp"/>
    <property type="match status" value="1"/>
</dbReference>
<organism evidence="10 11">
    <name type="scientific">Euplotes crassus</name>
    <dbReference type="NCBI Taxonomy" id="5936"/>
    <lineage>
        <taxon>Eukaryota</taxon>
        <taxon>Sar</taxon>
        <taxon>Alveolata</taxon>
        <taxon>Ciliophora</taxon>
        <taxon>Intramacronucleata</taxon>
        <taxon>Spirotrichea</taxon>
        <taxon>Hypotrichia</taxon>
        <taxon>Euplotida</taxon>
        <taxon>Euplotidae</taxon>
        <taxon>Moneuplotes</taxon>
    </lineage>
</organism>
<dbReference type="PANTHER" id="PTHR47965">
    <property type="entry name" value="ASPARTYL PROTEASE-RELATED"/>
    <property type="match status" value="1"/>
</dbReference>
<reference evidence="10" key="1">
    <citation type="submission" date="2023-07" db="EMBL/GenBank/DDBJ databases">
        <authorList>
            <consortium name="AG Swart"/>
            <person name="Singh M."/>
            <person name="Singh A."/>
            <person name="Seah K."/>
            <person name="Emmerich C."/>
        </authorList>
    </citation>
    <scope>NUCLEOTIDE SEQUENCE</scope>
    <source>
        <strain evidence="10">DP1</strain>
    </source>
</reference>
<dbReference type="InterPro" id="IPR001461">
    <property type="entry name" value="Aspartic_peptidase_A1"/>
</dbReference>
<comment type="similarity">
    <text evidence="1">Belongs to the peptidase A1 family.</text>
</comment>
<evidence type="ECO:0000256" key="3">
    <source>
        <dbReference type="ARBA" id="ARBA00022729"/>
    </source>
</evidence>
<keyword evidence="7" id="KW-0812">Transmembrane</keyword>
<evidence type="ECO:0000256" key="2">
    <source>
        <dbReference type="ARBA" id="ARBA00022670"/>
    </source>
</evidence>
<keyword evidence="2" id="KW-0645">Protease</keyword>
<keyword evidence="7" id="KW-1133">Transmembrane helix</keyword>
<name>A0AAD1UJR4_EUPCR</name>
<dbReference type="AlphaFoldDB" id="A0AAD1UJR4"/>